<protein>
    <recommendedName>
        <fullName evidence="2">LYC1 C-terminal domain-containing protein</fullName>
    </recommendedName>
</protein>
<feature type="domain" description="LYC1 C-terminal" evidence="2">
    <location>
        <begin position="242"/>
        <end position="478"/>
    </location>
</feature>
<reference evidence="4" key="1">
    <citation type="submission" date="2019-06" db="EMBL/GenBank/DDBJ databases">
        <title>Draft genome sequence of the griseofulvin-producing fungus Xylaria cubensis strain G536.</title>
        <authorList>
            <person name="Mead M.E."/>
            <person name="Raja H.A."/>
            <person name="Steenwyk J.L."/>
            <person name="Knowles S.L."/>
            <person name="Oberlies N.H."/>
            <person name="Rokas A."/>
        </authorList>
    </citation>
    <scope>NUCLEOTIDE SEQUENCE [LARGE SCALE GENOMIC DNA]</scope>
    <source>
        <strain evidence="4">G536</strain>
    </source>
</reference>
<sequence length="478" mass="53078">MGSLTSDKQYPDASDESLILTHPTAAEKEQTWTLNHREWGGALDLPAYLKREPFLASTPLAADDGMVHWILTTEDASSPKMGQDEQKRSVLASCETIRKRVLYAPRTGKDGVKEGLCYGIGSVYTYPEFRGKKYAARMLKELGEVLKTWPAEEQLRKKRSQIRGQGHDSNGSQATNGGSGSSNGHGKLQKADTEKAVCSALWSDIGKRFYASKGWPVYPSGHVEFHSSCTSSQLGMSSLLEKAQQPHNTSLTLTPVNKSNLAQLCREDEAQLRADLVRHARDNDRTAFAFAPEYEVFRWHWAREEFIASHVFPGRSASEVRGMIATVSSASPAHNGTIEDGHSREEEEEAKTRMWAIWTRNFGADAASNPEKNTLYILRLVIDDNSTSSSSSSSADRKALQLAFDAIMQSALDAARPWSCGTVHLWNPTPVVQELIAGSAIAHKFVDREVDSIPSMMWYGAEEDEPIDWIANEKYCWC</sequence>
<dbReference type="Gene3D" id="3.40.630.30">
    <property type="match status" value="1"/>
</dbReference>
<dbReference type="InterPro" id="IPR016181">
    <property type="entry name" value="Acyl_CoA_acyltransferase"/>
</dbReference>
<dbReference type="STRING" id="2512241.A0A553I8S8"/>
<dbReference type="AlphaFoldDB" id="A0A553I8S8"/>
<dbReference type="Pfam" id="PF22998">
    <property type="entry name" value="GNAT_LYC1-like"/>
    <property type="match status" value="1"/>
</dbReference>
<organism evidence="3 4">
    <name type="scientific">Xylaria flabelliformis</name>
    <dbReference type="NCBI Taxonomy" id="2512241"/>
    <lineage>
        <taxon>Eukaryota</taxon>
        <taxon>Fungi</taxon>
        <taxon>Dikarya</taxon>
        <taxon>Ascomycota</taxon>
        <taxon>Pezizomycotina</taxon>
        <taxon>Sordariomycetes</taxon>
        <taxon>Xylariomycetidae</taxon>
        <taxon>Xylariales</taxon>
        <taxon>Xylariaceae</taxon>
        <taxon>Xylaria</taxon>
    </lineage>
</organism>
<dbReference type="PANTHER" id="PTHR34815">
    <property type="entry name" value="LYSINE ACETYLTRANSFERASE"/>
    <property type="match status" value="1"/>
</dbReference>
<dbReference type="SUPFAM" id="SSF55729">
    <property type="entry name" value="Acyl-CoA N-acyltransferases (Nat)"/>
    <property type="match status" value="1"/>
</dbReference>
<dbReference type="PANTHER" id="PTHR34815:SF2">
    <property type="entry name" value="N-ACETYLTRANSFERASE DOMAIN-CONTAINING PROTEIN"/>
    <property type="match status" value="1"/>
</dbReference>
<accession>A0A553I8S8</accession>
<dbReference type="Proteomes" id="UP000319160">
    <property type="component" value="Unassembled WGS sequence"/>
</dbReference>
<evidence type="ECO:0000259" key="2">
    <source>
        <dbReference type="Pfam" id="PF22998"/>
    </source>
</evidence>
<dbReference type="InterPro" id="IPR055100">
    <property type="entry name" value="GNAT_LYC1-like"/>
</dbReference>
<evidence type="ECO:0000313" key="3">
    <source>
        <dbReference type="EMBL" id="TRX96608.1"/>
    </source>
</evidence>
<keyword evidence="4" id="KW-1185">Reference proteome</keyword>
<name>A0A553I8S8_9PEZI</name>
<evidence type="ECO:0000256" key="1">
    <source>
        <dbReference type="SAM" id="MobiDB-lite"/>
    </source>
</evidence>
<comment type="caution">
    <text evidence="3">The sequence shown here is derived from an EMBL/GenBank/DDBJ whole genome shotgun (WGS) entry which is preliminary data.</text>
</comment>
<evidence type="ECO:0000313" key="4">
    <source>
        <dbReference type="Proteomes" id="UP000319160"/>
    </source>
</evidence>
<gene>
    <name evidence="3" type="ORF">FHL15_002510</name>
</gene>
<dbReference type="InterPro" id="IPR053013">
    <property type="entry name" value="LAT"/>
</dbReference>
<dbReference type="OrthoDB" id="2020070at2759"/>
<proteinExistence type="predicted"/>
<feature type="region of interest" description="Disordered" evidence="1">
    <location>
        <begin position="157"/>
        <end position="189"/>
    </location>
</feature>
<dbReference type="EMBL" id="VFLP01000010">
    <property type="protein sequence ID" value="TRX96608.1"/>
    <property type="molecule type" value="Genomic_DNA"/>
</dbReference>